<dbReference type="Pfam" id="PF21812">
    <property type="entry name" value="DUF6881"/>
    <property type="match status" value="1"/>
</dbReference>
<evidence type="ECO:0000313" key="2">
    <source>
        <dbReference type="EMBL" id="AXF74887.1"/>
    </source>
</evidence>
<dbReference type="InterPro" id="IPR049248">
    <property type="entry name" value="DUF6881"/>
</dbReference>
<organism evidence="2 3">
    <name type="scientific">Erwinia tracheiphila</name>
    <dbReference type="NCBI Taxonomy" id="65700"/>
    <lineage>
        <taxon>Bacteria</taxon>
        <taxon>Pseudomonadati</taxon>
        <taxon>Pseudomonadota</taxon>
        <taxon>Gammaproteobacteria</taxon>
        <taxon>Enterobacterales</taxon>
        <taxon>Erwiniaceae</taxon>
        <taxon>Erwinia</taxon>
    </lineage>
</organism>
<dbReference type="RefSeq" id="WP_233479038.1">
    <property type="nucleotide sequence ID" value="NZ_CP013970.1"/>
</dbReference>
<reference evidence="2 3" key="1">
    <citation type="submission" date="2016-01" db="EMBL/GenBank/DDBJ databases">
        <authorList>
            <person name="Oliw E.H."/>
        </authorList>
    </citation>
    <scope>NUCLEOTIDE SEQUENCE [LARGE SCALE GENOMIC DNA]</scope>
    <source>
        <strain evidence="2 3">MDcuke</strain>
    </source>
</reference>
<protein>
    <recommendedName>
        <fullName evidence="1">DUF6881 domain-containing protein</fullName>
    </recommendedName>
</protein>
<proteinExistence type="predicted"/>
<evidence type="ECO:0000313" key="3">
    <source>
        <dbReference type="Proteomes" id="UP000264980"/>
    </source>
</evidence>
<evidence type="ECO:0000259" key="1">
    <source>
        <dbReference type="Pfam" id="PF21812"/>
    </source>
</evidence>
<accession>A0A345CN70</accession>
<dbReference type="AlphaFoldDB" id="A0A345CN70"/>
<dbReference type="Proteomes" id="UP000264980">
    <property type="component" value="Chromosome"/>
</dbReference>
<gene>
    <name evidence="2" type="ORF">AV903_00190</name>
</gene>
<name>A0A345CN70_9GAMM</name>
<dbReference type="EMBL" id="CP013970">
    <property type="protein sequence ID" value="AXF74887.1"/>
    <property type="molecule type" value="Genomic_DNA"/>
</dbReference>
<feature type="domain" description="DUF6881" evidence="1">
    <location>
        <begin position="2"/>
        <end position="90"/>
    </location>
</feature>
<sequence>MRYIKTLWLHENNNYSIEIYSELDTDDNEVRKIEIFSDGTTGYAVGNISHGKTMLGDIPIPSLEDINSDPQFRAQEITKDFFLEKWNKFVKF</sequence>